<dbReference type="OrthoDB" id="9761875at2"/>
<dbReference type="SMART" id="SM00642">
    <property type="entry name" value="Aamy"/>
    <property type="match status" value="1"/>
</dbReference>
<dbReference type="Pfam" id="PF02922">
    <property type="entry name" value="CBM_48"/>
    <property type="match status" value="1"/>
</dbReference>
<proteinExistence type="inferred from homology"/>
<dbReference type="NCBIfam" id="TIGR04183">
    <property type="entry name" value="Por_Secre_tail"/>
    <property type="match status" value="1"/>
</dbReference>
<gene>
    <name evidence="4" type="ORF">FOA19_11315</name>
</gene>
<dbReference type="InterPro" id="IPR004193">
    <property type="entry name" value="Glyco_hydro_13_N"/>
</dbReference>
<dbReference type="PANTHER" id="PTHR43002">
    <property type="entry name" value="GLYCOGEN DEBRANCHING ENZYME"/>
    <property type="match status" value="1"/>
</dbReference>
<comment type="similarity">
    <text evidence="1">Belongs to the glycosyl hydrolase 13 family.</text>
</comment>
<dbReference type="AlphaFoldDB" id="A0A5B6TBK5"/>
<feature type="signal peptide" evidence="2">
    <location>
        <begin position="1"/>
        <end position="22"/>
    </location>
</feature>
<keyword evidence="5" id="KW-1185">Reference proteome</keyword>
<keyword evidence="2" id="KW-0732">Signal</keyword>
<dbReference type="Pfam" id="PF16328">
    <property type="entry name" value="DUF4961"/>
    <property type="match status" value="1"/>
</dbReference>
<dbReference type="InterPro" id="IPR026444">
    <property type="entry name" value="Secre_tail"/>
</dbReference>
<dbReference type="SUPFAM" id="SSF81296">
    <property type="entry name" value="E set domains"/>
    <property type="match status" value="1"/>
</dbReference>
<dbReference type="SUPFAM" id="SSF51445">
    <property type="entry name" value="(Trans)glycosidases"/>
    <property type="match status" value="1"/>
</dbReference>
<dbReference type="Gene3D" id="2.60.40.10">
    <property type="entry name" value="Immunoglobulins"/>
    <property type="match status" value="1"/>
</dbReference>
<comment type="caution">
    <text evidence="4">The sequence shown here is derived from an EMBL/GenBank/DDBJ whole genome shotgun (WGS) entry which is preliminary data.</text>
</comment>
<dbReference type="Gene3D" id="3.20.20.80">
    <property type="entry name" value="Glycosidases"/>
    <property type="match status" value="1"/>
</dbReference>
<accession>A0A5B6TBK5</accession>
<feature type="domain" description="Glycosyl hydrolase family 13 catalytic" evidence="3">
    <location>
        <begin position="389"/>
        <end position="747"/>
    </location>
</feature>
<evidence type="ECO:0000256" key="2">
    <source>
        <dbReference type="SAM" id="SignalP"/>
    </source>
</evidence>
<protein>
    <submittedName>
        <fullName evidence="4">DUF4961 domain-containing protein</fullName>
    </submittedName>
</protein>
<dbReference type="InterPro" id="IPR025965">
    <property type="entry name" value="FlgD/Vpr_Ig-like"/>
</dbReference>
<dbReference type="InterPro" id="IPR006047">
    <property type="entry name" value="GH13_cat_dom"/>
</dbReference>
<dbReference type="Pfam" id="PF00128">
    <property type="entry name" value="Alpha-amylase"/>
    <property type="match status" value="1"/>
</dbReference>
<dbReference type="InterPro" id="IPR017853">
    <property type="entry name" value="GH"/>
</dbReference>
<dbReference type="InterPro" id="IPR013783">
    <property type="entry name" value="Ig-like_fold"/>
</dbReference>
<sequence length="940" mass="104598">MKTTFRLLGLLLALLLVQVAQAQVVTVAPAFPVHNEPVTITFDATKGTGGLANVTEPIYAHTGVLTNLSTSDSDWKYVKAPWTTNTPAALMTSIGNNKYQITITPRTYYNVPATEEIKALVFVFRNGNGTKEGKDTGGKDIKVAIYQAGSINVSFTQPAVGLNGLFVNQNDYIQVTGGASSAAKLSLFVNGVKVKEEASATTLSTQLTAATPGANKVKLVAESGTTMAADSFTFVVRQAAQAQALPPNAKDGVTYLSSTSVLLNLYAPNKQTVYVVGDFNNWTVGATPMKRTPDGTRYWVQIDNLVAGREYAYQYLIDESIRVGDPYTQKTLDPNEDRFIPAETYPNLKAYPTGKATGMVSVFQTNQTAYAWKVTNFAKPKKTDLVVYELLVRDFIQKHDYKTLADTLNYLKRLGVNAIELMPIHEYEGNLSWGYNSVYYFAPDKYYGPKEMLKRFIDEAHARGMAVILDIALNHSFGQSPMVQMYYNSATGKTTPDNPWFNPDPKHEFNVGHDFNHESEATKYFVDRVTEFWLQEYKVDGYRFDLSKGFTQKNTLGSVSNWGQFDQTRIDLLKRMANHIWSVDNSTYVILEHFADNSEETILANAGMMLWGNLHGNYKQAILGYTDNSNFNWISYKQRGWTSPHVVGYMESHDEERQMVEALAFGNSSGSYSVKNLTTALQRMQLAAAFFFTIPGPKMIWQFGELGYDISINQNGRTGDKPILWNYYQEAERKKLYNVYAALIKLKISEPAFESGNYTLNLEGAMKTIHIQDQDMNVAVLGNFGVTSGTIDPRFQNTGTWYDFVTGEALTVTNVNQALTLQPGEYRVYTTKRITSSSILLASKEDKDFLAKQVVAYPNPNRTGELNVRYHLVSAAEVSLQVYDQMGRLISSRSLGKQAAGNQAISQKLTTSTGNKLAPGIYHFKLLTGTSAKTIQVVVQ</sequence>
<feature type="chain" id="PRO_5022952002" evidence="2">
    <location>
        <begin position="23"/>
        <end position="940"/>
    </location>
</feature>
<dbReference type="Gene3D" id="2.60.40.4070">
    <property type="match status" value="1"/>
</dbReference>
<dbReference type="CDD" id="cd11350">
    <property type="entry name" value="AmyAc_4"/>
    <property type="match status" value="1"/>
</dbReference>
<dbReference type="CDD" id="cd07184">
    <property type="entry name" value="E_set_Isoamylase_like_N"/>
    <property type="match status" value="1"/>
</dbReference>
<evidence type="ECO:0000313" key="5">
    <source>
        <dbReference type="Proteomes" id="UP000324133"/>
    </source>
</evidence>
<dbReference type="InterPro" id="IPR014756">
    <property type="entry name" value="Ig_E-set"/>
</dbReference>
<dbReference type="Pfam" id="PF13860">
    <property type="entry name" value="FlgD_ig"/>
    <property type="match status" value="1"/>
</dbReference>
<evidence type="ECO:0000313" key="4">
    <source>
        <dbReference type="EMBL" id="KAA3437869.1"/>
    </source>
</evidence>
<dbReference type="GO" id="GO:0005975">
    <property type="term" value="P:carbohydrate metabolic process"/>
    <property type="evidence" value="ECO:0007669"/>
    <property type="project" value="InterPro"/>
</dbReference>
<name>A0A5B6TBK5_9BACT</name>
<evidence type="ECO:0000259" key="3">
    <source>
        <dbReference type="SMART" id="SM00642"/>
    </source>
</evidence>
<dbReference type="InterPro" id="IPR032522">
    <property type="entry name" value="DUF4961"/>
</dbReference>
<reference evidence="4 5" key="1">
    <citation type="submission" date="2019-07" db="EMBL/GenBank/DDBJ databases">
        <title>Rufibacter sp. nov., isolated from lake sediment.</title>
        <authorList>
            <person name="Qu J.-H."/>
        </authorList>
    </citation>
    <scope>NUCLEOTIDE SEQUENCE [LARGE SCALE GENOMIC DNA]</scope>
    <source>
        <strain evidence="4 5">NBS58-1</strain>
    </source>
</reference>
<dbReference type="EMBL" id="VKKY01000002">
    <property type="protein sequence ID" value="KAA3437869.1"/>
    <property type="molecule type" value="Genomic_DNA"/>
</dbReference>
<dbReference type="RefSeq" id="WP_149090932.1">
    <property type="nucleotide sequence ID" value="NZ_VKKY01000002.1"/>
</dbReference>
<evidence type="ECO:0000256" key="1">
    <source>
        <dbReference type="ARBA" id="ARBA00008061"/>
    </source>
</evidence>
<dbReference type="Proteomes" id="UP000324133">
    <property type="component" value="Unassembled WGS sequence"/>
</dbReference>
<dbReference type="GO" id="GO:0004553">
    <property type="term" value="F:hydrolase activity, hydrolyzing O-glycosyl compounds"/>
    <property type="evidence" value="ECO:0007669"/>
    <property type="project" value="InterPro"/>
</dbReference>
<organism evidence="4 5">
    <name type="scientific">Rufibacter hautae</name>
    <dbReference type="NCBI Taxonomy" id="2595005"/>
    <lineage>
        <taxon>Bacteria</taxon>
        <taxon>Pseudomonadati</taxon>
        <taxon>Bacteroidota</taxon>
        <taxon>Cytophagia</taxon>
        <taxon>Cytophagales</taxon>
        <taxon>Hymenobacteraceae</taxon>
        <taxon>Rufibacter</taxon>
    </lineage>
</organism>